<name>A0AAX2UGX9_9BACT</name>
<reference evidence="2 3" key="1">
    <citation type="submission" date="2019-05" db="EMBL/GenBank/DDBJ databases">
        <title>Draft genomes of eight strains of Campylobacter helveticus isolated from cats and a dog in New Zealand.</title>
        <authorList>
            <person name="Bojanic K."/>
            <person name="Midwinter A.C."/>
            <person name="Biggs P.J."/>
            <person name="Acke E."/>
            <person name="Cornelius A.J."/>
            <person name="Marshall J.C."/>
        </authorList>
    </citation>
    <scope>NUCLEOTIDE SEQUENCE [LARGE SCALE GENOMIC DNA]</scope>
    <source>
        <strain evidence="2 3">ACP123b</strain>
    </source>
</reference>
<dbReference type="EMBL" id="VDBS01000064">
    <property type="protein sequence ID" value="TNB55912.1"/>
    <property type="molecule type" value="Genomic_DNA"/>
</dbReference>
<dbReference type="RefSeq" id="WP_139021552.1">
    <property type="nucleotide sequence ID" value="NZ_JANKHS010000063.1"/>
</dbReference>
<organism evidence="2 3">
    <name type="scientific">Campylobacter helveticus</name>
    <dbReference type="NCBI Taxonomy" id="28898"/>
    <lineage>
        <taxon>Bacteria</taxon>
        <taxon>Pseudomonadati</taxon>
        <taxon>Campylobacterota</taxon>
        <taxon>Epsilonproteobacteria</taxon>
        <taxon>Campylobacterales</taxon>
        <taxon>Campylobacteraceae</taxon>
        <taxon>Campylobacter</taxon>
    </lineage>
</organism>
<dbReference type="AlphaFoldDB" id="A0AAX2UGX9"/>
<comment type="caution">
    <text evidence="2">The sequence shown here is derived from an EMBL/GenBank/DDBJ whole genome shotgun (WGS) entry which is preliminary data.</text>
</comment>
<evidence type="ECO:0000256" key="1">
    <source>
        <dbReference type="SAM" id="Phobius"/>
    </source>
</evidence>
<keyword evidence="1" id="KW-1133">Transmembrane helix</keyword>
<gene>
    <name evidence="2" type="ORF">FDW42_08335</name>
</gene>
<proteinExistence type="predicted"/>
<protein>
    <submittedName>
        <fullName evidence="2">Uncharacterized protein</fullName>
    </submittedName>
</protein>
<keyword evidence="1" id="KW-0812">Transmembrane</keyword>
<sequence>MDINSFYILILFSLAIAVILLIVVLVRYLHETAEWRKEKSDNGEIAENCNTIDNNTQDSRKKAVSLLKDVIFFNSNHDIVRNLKKISKQLEELNKGNKVSKS</sequence>
<feature type="transmembrane region" description="Helical" evidence="1">
    <location>
        <begin position="6"/>
        <end position="29"/>
    </location>
</feature>
<accession>A0AAX2UGX9</accession>
<evidence type="ECO:0000313" key="3">
    <source>
        <dbReference type="Proteomes" id="UP000306813"/>
    </source>
</evidence>
<dbReference type="Proteomes" id="UP000306813">
    <property type="component" value="Unassembled WGS sequence"/>
</dbReference>
<evidence type="ECO:0000313" key="2">
    <source>
        <dbReference type="EMBL" id="TNB55912.1"/>
    </source>
</evidence>
<keyword evidence="1" id="KW-0472">Membrane</keyword>